<accession>A0AAQ3N1N7</accession>
<name>A0AAQ3N1N7_VIGMU</name>
<dbReference type="AlphaFoldDB" id="A0AAQ3N1N7"/>
<feature type="transmembrane region" description="Helical" evidence="1">
    <location>
        <begin position="108"/>
        <end position="127"/>
    </location>
</feature>
<evidence type="ECO:0000313" key="3">
    <source>
        <dbReference type="Proteomes" id="UP001374535"/>
    </source>
</evidence>
<keyword evidence="3" id="KW-1185">Reference proteome</keyword>
<protein>
    <submittedName>
        <fullName evidence="2">Uncharacterized protein</fullName>
    </submittedName>
</protein>
<evidence type="ECO:0000313" key="2">
    <source>
        <dbReference type="EMBL" id="WVZ00907.1"/>
    </source>
</evidence>
<proteinExistence type="predicted"/>
<keyword evidence="1" id="KW-0812">Transmembrane</keyword>
<feature type="transmembrane region" description="Helical" evidence="1">
    <location>
        <begin position="62"/>
        <end position="87"/>
    </location>
</feature>
<reference evidence="2 3" key="1">
    <citation type="journal article" date="2023" name="Life. Sci Alliance">
        <title>Evolutionary insights into 3D genome organization and epigenetic landscape of Vigna mungo.</title>
        <authorList>
            <person name="Junaid A."/>
            <person name="Singh B."/>
            <person name="Bhatia S."/>
        </authorList>
    </citation>
    <scope>NUCLEOTIDE SEQUENCE [LARGE SCALE GENOMIC DNA]</scope>
    <source>
        <strain evidence="2">Urdbean</strain>
    </source>
</reference>
<keyword evidence="1" id="KW-1133">Transmembrane helix</keyword>
<dbReference type="EMBL" id="CP144693">
    <property type="protein sequence ID" value="WVZ00907.1"/>
    <property type="molecule type" value="Genomic_DNA"/>
</dbReference>
<dbReference type="Proteomes" id="UP001374535">
    <property type="component" value="Chromosome 8"/>
</dbReference>
<evidence type="ECO:0000256" key="1">
    <source>
        <dbReference type="SAM" id="Phobius"/>
    </source>
</evidence>
<organism evidence="2 3">
    <name type="scientific">Vigna mungo</name>
    <name type="common">Black gram</name>
    <name type="synonym">Phaseolus mungo</name>
    <dbReference type="NCBI Taxonomy" id="3915"/>
    <lineage>
        <taxon>Eukaryota</taxon>
        <taxon>Viridiplantae</taxon>
        <taxon>Streptophyta</taxon>
        <taxon>Embryophyta</taxon>
        <taxon>Tracheophyta</taxon>
        <taxon>Spermatophyta</taxon>
        <taxon>Magnoliopsida</taxon>
        <taxon>eudicotyledons</taxon>
        <taxon>Gunneridae</taxon>
        <taxon>Pentapetalae</taxon>
        <taxon>rosids</taxon>
        <taxon>fabids</taxon>
        <taxon>Fabales</taxon>
        <taxon>Fabaceae</taxon>
        <taxon>Papilionoideae</taxon>
        <taxon>50 kb inversion clade</taxon>
        <taxon>NPAAA clade</taxon>
        <taxon>indigoferoid/millettioid clade</taxon>
        <taxon>Phaseoleae</taxon>
        <taxon>Vigna</taxon>
    </lineage>
</organism>
<gene>
    <name evidence="2" type="ORF">V8G54_026976</name>
</gene>
<sequence>MDVWKCIAGILVFSIKILYYTAANKVNQQQCETLDILGKHCVYILSGHHLCLATHSVWQPSLVSACVVFLVLIFYLCFFTSLFFSFFRFSISGCLKPMLFFYFPSSHCYFSSLVAFGFTIFLTLFAFSNSFSKI</sequence>
<keyword evidence="1" id="KW-0472">Membrane</keyword>